<proteinExistence type="predicted"/>
<dbReference type="Proteomes" id="UP001234202">
    <property type="component" value="Unassembled WGS sequence"/>
</dbReference>
<protein>
    <submittedName>
        <fullName evidence="1">Uncharacterized protein</fullName>
    </submittedName>
</protein>
<gene>
    <name evidence="1" type="ORF">QFC24_005979</name>
</gene>
<comment type="caution">
    <text evidence="1">The sequence shown here is derived from an EMBL/GenBank/DDBJ whole genome shotgun (WGS) entry which is preliminary data.</text>
</comment>
<reference evidence="1" key="1">
    <citation type="submission" date="2023-04" db="EMBL/GenBank/DDBJ databases">
        <title>Draft Genome sequencing of Naganishia species isolated from polar environments using Oxford Nanopore Technology.</title>
        <authorList>
            <person name="Leo P."/>
            <person name="Venkateswaran K."/>
        </authorList>
    </citation>
    <scope>NUCLEOTIDE SEQUENCE</scope>
    <source>
        <strain evidence="1">DBVPG 5303</strain>
    </source>
</reference>
<sequence>MTPSRNPPSSFPQDSPPSSVDSNFDVQSIHSSMFSDPEEQQDFERPMMSAPVVPNEGNQSVILRDALRMAMVTSSESISKKNTPQSLQGVQSRSAQTMPLSSHAANNRPAIAPPSRTGSPSAGSATPLSLSLSPPASPVSLSSVPASVDLDTDTDIDMDTDMDTSTTWSLYGSSEEDSRAGSPAGRPRRVSDGPSSGVSAGVAAAGGRLQSQLGPTEADPSRIGRVPYPYAISRRNTATIPSLIRRTSNNPSSLNNTATQAQLQSLPVSTQVDSTVTAGNDTHSRSHWAVQESLDRQRYQGDLFDLVIPVLELPVASVSTSMVNNNRRSPSGTDDVTAPRRDSTNRVAPTIAVDATKSKEQGAQSGSVLSMVLCGTNRTTNTFLRDLMRDSRFEVYKFPSPPTRLAASTQGQDVKGAYYTVGVYVVATPTDGVIRSAAEGKKLVARIKVFGKGQNSNLDNVSLPRDATRNTSILMSRTALWGFAFQAISHIKYTYTRLDSLLRPPMKEEEDPESLGSSDMYGLVESWVWGPATSGGRHEDMKEADWCELAVLSGDGRHLLGKERSQMEELISMVPTICYPEDLSSLLSLACGLEFYTCQSSDTHPSRRHRIESDIGQVSDLLLAIAKEDSEASGTRRHLRKSGIRSFLQWRSLNLQRSYRESTILGTSRLATSTNLRSPSQSKDLARSHDKLTAEPSPIEKRPMPTLARARGSYEGQPGNWEAGLSRRVAARRDADKDRLAASKGKKSTADASAQGISSTEKSSTQERSGFFDDGCVGAGNAPGARSTGLGVIKGLRAGWDVAKAFVYPLSLIQSVVWPEPAGRAKGIAGWGFFKVACVGLVVGLAGWWLSNAVSGM</sequence>
<organism evidence="1 2">
    <name type="scientific">Naganishia onofrii</name>
    <dbReference type="NCBI Taxonomy" id="1851511"/>
    <lineage>
        <taxon>Eukaryota</taxon>
        <taxon>Fungi</taxon>
        <taxon>Dikarya</taxon>
        <taxon>Basidiomycota</taxon>
        <taxon>Agaricomycotina</taxon>
        <taxon>Tremellomycetes</taxon>
        <taxon>Filobasidiales</taxon>
        <taxon>Filobasidiaceae</taxon>
        <taxon>Naganishia</taxon>
    </lineage>
</organism>
<evidence type="ECO:0000313" key="2">
    <source>
        <dbReference type="Proteomes" id="UP001234202"/>
    </source>
</evidence>
<accession>A0ACC2X426</accession>
<keyword evidence="2" id="KW-1185">Reference proteome</keyword>
<evidence type="ECO:0000313" key="1">
    <source>
        <dbReference type="EMBL" id="KAJ9118780.1"/>
    </source>
</evidence>
<name>A0ACC2X426_9TREE</name>
<dbReference type="EMBL" id="JASBWV010000027">
    <property type="protein sequence ID" value="KAJ9118780.1"/>
    <property type="molecule type" value="Genomic_DNA"/>
</dbReference>